<sequence length="39" mass="4498">MVWTRRRATLPRFPTASGVVVMVFLYQFIAAPQRDCSII</sequence>
<evidence type="ECO:0000256" key="1">
    <source>
        <dbReference type="SAM" id="Phobius"/>
    </source>
</evidence>
<protein>
    <submittedName>
        <fullName evidence="2">RCG63358</fullName>
    </submittedName>
</protein>
<proteinExistence type="predicted"/>
<name>A6IP26_RAT</name>
<gene>
    <name evidence="2" type="ORF">rCG_63358</name>
</gene>
<keyword evidence="1" id="KW-0472">Membrane</keyword>
<reference evidence="2 3" key="1">
    <citation type="submission" date="2005-09" db="EMBL/GenBank/DDBJ databases">
        <authorList>
            <person name="Mural R.J."/>
            <person name="Li P.W."/>
            <person name="Adams M.D."/>
            <person name="Amanatides P.G."/>
            <person name="Baden-Tillson H."/>
            <person name="Barnstead M."/>
            <person name="Chin S.H."/>
            <person name="Dew I."/>
            <person name="Evans C.A."/>
            <person name="Ferriera S."/>
            <person name="Flanigan M."/>
            <person name="Fosler C."/>
            <person name="Glodek A."/>
            <person name="Gu Z."/>
            <person name="Holt R.A."/>
            <person name="Jennings D."/>
            <person name="Kraft C.L."/>
            <person name="Lu F."/>
            <person name="Nguyen T."/>
            <person name="Nusskern D.R."/>
            <person name="Pfannkoch C.M."/>
            <person name="Sitter C."/>
            <person name="Sutton G.G."/>
            <person name="Venter J.C."/>
            <person name="Wang Z."/>
            <person name="Woodage T."/>
            <person name="Zheng X.H."/>
            <person name="Zhong F."/>
        </authorList>
    </citation>
    <scope>NUCLEOTIDE SEQUENCE [LARGE SCALE GENOMIC DNA]</scope>
    <source>
        <strain>BN</strain>
        <strain evidence="3">Sprague-Dawley</strain>
    </source>
</reference>
<organism evidence="2 3">
    <name type="scientific">Rattus norvegicus</name>
    <name type="common">Rat</name>
    <dbReference type="NCBI Taxonomy" id="10116"/>
    <lineage>
        <taxon>Eukaryota</taxon>
        <taxon>Metazoa</taxon>
        <taxon>Chordata</taxon>
        <taxon>Craniata</taxon>
        <taxon>Vertebrata</taxon>
        <taxon>Euteleostomi</taxon>
        <taxon>Mammalia</taxon>
        <taxon>Eutheria</taxon>
        <taxon>Euarchontoglires</taxon>
        <taxon>Glires</taxon>
        <taxon>Rodentia</taxon>
        <taxon>Myomorpha</taxon>
        <taxon>Muroidea</taxon>
        <taxon>Muridae</taxon>
        <taxon>Murinae</taxon>
        <taxon>Rattus</taxon>
    </lineage>
</organism>
<keyword evidence="1" id="KW-0812">Transmembrane</keyword>
<dbReference type="AlphaFoldDB" id="A6IP26"/>
<dbReference type="Proteomes" id="UP000234681">
    <property type="component" value="Chromosome 9"/>
</dbReference>
<evidence type="ECO:0000313" key="2">
    <source>
        <dbReference type="EMBL" id="EDL99034.1"/>
    </source>
</evidence>
<keyword evidence="1" id="KW-1133">Transmembrane helix</keyword>
<feature type="transmembrane region" description="Helical" evidence="1">
    <location>
        <begin position="12"/>
        <end position="29"/>
    </location>
</feature>
<evidence type="ECO:0000313" key="3">
    <source>
        <dbReference type="Proteomes" id="UP000234681"/>
    </source>
</evidence>
<accession>A6IP26</accession>
<dbReference type="EMBL" id="CH473965">
    <property type="protein sequence ID" value="EDL99034.1"/>
    <property type="molecule type" value="Genomic_DNA"/>
</dbReference>